<sequence>MNPTKTGKLGRTEVELTQFGFGTASLGETFALVSEEDAQATLQTLWDHGIRYFDTAPFYGWGLSEHRVGNFLYQKPRDEFVLSTKVGRILRAPVVKEGFKAPWFKGGLPYDHVFDYSYDGIMRSYEDSLQRLRLNRIDLLVIHDLEALHHGVGLQAFRDQLSSGGWRALEELRSTGEIRAIGAGINEIGVIAWFLEYFDLDFFILARQYTLLEQEALDEALPLCRERDIGIILASVFNSGILVTGTSEDAKYVYEIAPPEIIEKVKQLERVCHRHNVSLAAAAIQFPLAHPCVTTVIPGALHPREVEEDLGYFQEEIPSALWAELKAEGLLRRDAPIRMEKGTKAQRHKVGREKPRMSTDGSQS</sequence>
<name>A0A7G9P5M6_9BACT</name>
<dbReference type="GO" id="GO:0005829">
    <property type="term" value="C:cytosol"/>
    <property type="evidence" value="ECO:0007669"/>
    <property type="project" value="TreeGrafter"/>
</dbReference>
<dbReference type="Pfam" id="PF00248">
    <property type="entry name" value="Aldo_ket_red"/>
    <property type="match status" value="1"/>
</dbReference>
<dbReference type="InterPro" id="IPR020471">
    <property type="entry name" value="AKR"/>
</dbReference>
<dbReference type="InterPro" id="IPR036812">
    <property type="entry name" value="NAD(P)_OxRdtase_dom_sf"/>
</dbReference>
<evidence type="ECO:0000256" key="1">
    <source>
        <dbReference type="SAM" id="MobiDB-lite"/>
    </source>
</evidence>
<dbReference type="GO" id="GO:0016491">
    <property type="term" value="F:oxidoreductase activity"/>
    <property type="evidence" value="ECO:0007669"/>
    <property type="project" value="InterPro"/>
</dbReference>
<organism evidence="3">
    <name type="scientific">uncultured Verrucomicrobiota bacterium</name>
    <dbReference type="NCBI Taxonomy" id="156588"/>
    <lineage>
        <taxon>Bacteria</taxon>
        <taxon>Pseudomonadati</taxon>
        <taxon>Verrucomicrobiota</taxon>
        <taxon>environmental samples</taxon>
    </lineage>
</organism>
<accession>A0A7G9P5M6</accession>
<dbReference type="PANTHER" id="PTHR42686">
    <property type="entry name" value="GH17980P-RELATED"/>
    <property type="match status" value="1"/>
</dbReference>
<evidence type="ECO:0000259" key="2">
    <source>
        <dbReference type="Pfam" id="PF00248"/>
    </source>
</evidence>
<proteinExistence type="predicted"/>
<gene>
    <name evidence="3" type="ORF">bin01_2164</name>
</gene>
<protein>
    <submittedName>
        <fullName evidence="3">L-fucose dehydrogenase</fullName>
    </submittedName>
</protein>
<dbReference type="EMBL" id="MN704338">
    <property type="protein sequence ID" value="QNN25547.1"/>
    <property type="molecule type" value="Genomic_DNA"/>
</dbReference>
<dbReference type="AlphaFoldDB" id="A0A7G9P5M6"/>
<reference evidence="3" key="1">
    <citation type="journal article" date="2020" name="Environ.">
        <title>Characterization of sponge-associated Verrucomicrobia: microcompartment-based sugar utilization and enhanced toxin-antitoxin modules as features of host-associated Opitutales.</title>
        <authorList>
            <person name="Sizikov S."/>
            <person name="Burgsdorf I."/>
            <person name="Handley K.M."/>
            <person name="Lahyani M."/>
            <person name="Haber M."/>
            <person name="Steindler L."/>
        </authorList>
    </citation>
    <scope>NUCLEOTIDE SEQUENCE</scope>
</reference>
<evidence type="ECO:0000313" key="3">
    <source>
        <dbReference type="EMBL" id="QNN25547.1"/>
    </source>
</evidence>
<feature type="region of interest" description="Disordered" evidence="1">
    <location>
        <begin position="336"/>
        <end position="364"/>
    </location>
</feature>
<dbReference type="Gene3D" id="3.20.20.100">
    <property type="entry name" value="NADP-dependent oxidoreductase domain"/>
    <property type="match status" value="1"/>
</dbReference>
<dbReference type="InterPro" id="IPR023210">
    <property type="entry name" value="NADP_OxRdtase_dom"/>
</dbReference>
<dbReference type="PANTHER" id="PTHR42686:SF1">
    <property type="entry name" value="GH17980P-RELATED"/>
    <property type="match status" value="1"/>
</dbReference>
<dbReference type="SUPFAM" id="SSF51430">
    <property type="entry name" value="NAD(P)-linked oxidoreductase"/>
    <property type="match status" value="1"/>
</dbReference>
<feature type="domain" description="NADP-dependent oxidoreductase" evidence="2">
    <location>
        <begin position="20"/>
        <end position="326"/>
    </location>
</feature>